<comment type="caution">
    <text evidence="6">The sequence shown here is derived from an EMBL/GenBank/DDBJ whole genome shotgun (WGS) entry which is preliminary data.</text>
</comment>
<dbReference type="Proteomes" id="UP000266016">
    <property type="component" value="Unassembled WGS sequence"/>
</dbReference>
<comment type="subunit">
    <text evidence="5">Forms a complex with TatA.</text>
</comment>
<keyword evidence="5" id="KW-0811">Translocation</keyword>
<keyword evidence="7" id="KW-1185">Reference proteome</keyword>
<dbReference type="EMBL" id="QWVS01000038">
    <property type="protein sequence ID" value="RID82993.1"/>
    <property type="molecule type" value="Genomic_DNA"/>
</dbReference>
<evidence type="ECO:0000313" key="6">
    <source>
        <dbReference type="EMBL" id="RID82993.1"/>
    </source>
</evidence>
<sequence>MKNKEQNLADHLEELRRRIILTLLAFIAFLIISFIFVQDIYQWLIRDLNGKLAILGPSDILWVYMMIAAVFAIAATIPVAAYQTWRFVAPALNPEESKVTLRFIPGLFLLFILGISFGYFVLFPIVLGFLTTLSAGQFETMFTAEKYFRFMINLTLPFGFLFEMPLIVMFLTRLGILNPIRLAKARRISYFCLIVISVLITPPDLISDVLVIVPLLVLYEVSVSLSRIVYRKKLLQEAALENHGVAESGQSYS</sequence>
<dbReference type="InterPro" id="IPR002033">
    <property type="entry name" value="TatC"/>
</dbReference>
<dbReference type="PANTHER" id="PTHR30371">
    <property type="entry name" value="SEC-INDEPENDENT PROTEIN TRANSLOCASE PROTEIN TATC"/>
    <property type="match status" value="1"/>
</dbReference>
<dbReference type="PANTHER" id="PTHR30371:SF4">
    <property type="entry name" value="SEC-INDEPENDENT PROTEIN TRANSLOCASE PROTEIN TATCD"/>
    <property type="match status" value="1"/>
</dbReference>
<keyword evidence="5" id="KW-0653">Protein transport</keyword>
<comment type="function">
    <text evidence="5">Part of the twin-arginine translocation (Tat) system that transports large folded proteins containing a characteristic twin-arginine motif in their signal peptide across membranes.</text>
</comment>
<dbReference type="Pfam" id="PF00902">
    <property type="entry name" value="TatC"/>
    <property type="match status" value="1"/>
</dbReference>
<comment type="subcellular location">
    <subcellularLocation>
        <location evidence="5">Cell membrane</location>
        <topology evidence="5">Multi-pass membrane protein</topology>
    </subcellularLocation>
    <subcellularLocation>
        <location evidence="1">Membrane</location>
        <topology evidence="1">Multi-pass membrane protein</topology>
    </subcellularLocation>
</comment>
<feature type="transmembrane region" description="Helical" evidence="5">
    <location>
        <begin position="188"/>
        <end position="206"/>
    </location>
</feature>
<keyword evidence="4 5" id="KW-0472">Membrane</keyword>
<comment type="caution">
    <text evidence="5">Lacks conserved residue(s) required for the propagation of feature annotation.</text>
</comment>
<name>A0A398B5L6_9BACI</name>
<keyword evidence="5" id="KW-0813">Transport</keyword>
<keyword evidence="3 5" id="KW-1133">Transmembrane helix</keyword>
<accession>A0A398B5L6</accession>
<evidence type="ECO:0000256" key="5">
    <source>
        <dbReference type="HAMAP-Rule" id="MF_00902"/>
    </source>
</evidence>
<dbReference type="GO" id="GO:0043953">
    <property type="term" value="P:protein transport by the Tat complex"/>
    <property type="evidence" value="ECO:0007669"/>
    <property type="project" value="UniProtKB-UniRule"/>
</dbReference>
<proteinExistence type="inferred from homology"/>
<dbReference type="InterPro" id="IPR019820">
    <property type="entry name" value="Sec-indep_translocase_CS"/>
</dbReference>
<feature type="transmembrane region" description="Helical" evidence="5">
    <location>
        <begin position="61"/>
        <end position="82"/>
    </location>
</feature>
<dbReference type="GO" id="GO:0065002">
    <property type="term" value="P:intracellular protein transmembrane transport"/>
    <property type="evidence" value="ECO:0007669"/>
    <property type="project" value="TreeGrafter"/>
</dbReference>
<organism evidence="6 7">
    <name type="scientific">Peribacillus asahii</name>
    <dbReference type="NCBI Taxonomy" id="228899"/>
    <lineage>
        <taxon>Bacteria</taxon>
        <taxon>Bacillati</taxon>
        <taxon>Bacillota</taxon>
        <taxon>Bacilli</taxon>
        <taxon>Bacillales</taxon>
        <taxon>Bacillaceae</taxon>
        <taxon>Peribacillus</taxon>
    </lineage>
</organism>
<evidence type="ECO:0000256" key="2">
    <source>
        <dbReference type="ARBA" id="ARBA00022692"/>
    </source>
</evidence>
<feature type="transmembrane region" description="Helical" evidence="5">
    <location>
        <begin position="103"/>
        <end position="130"/>
    </location>
</feature>
<dbReference type="HAMAP" id="MF_00902">
    <property type="entry name" value="TatC"/>
    <property type="match status" value="1"/>
</dbReference>
<keyword evidence="5" id="KW-1003">Cell membrane</keyword>
<feature type="transmembrane region" description="Helical" evidence="5">
    <location>
        <begin position="20"/>
        <end position="41"/>
    </location>
</feature>
<dbReference type="PROSITE" id="PS01218">
    <property type="entry name" value="TATC"/>
    <property type="match status" value="1"/>
</dbReference>
<evidence type="ECO:0000313" key="7">
    <source>
        <dbReference type="Proteomes" id="UP000266016"/>
    </source>
</evidence>
<dbReference type="RefSeq" id="WP_119118318.1">
    <property type="nucleotide sequence ID" value="NZ_CP085714.1"/>
</dbReference>
<dbReference type="GO" id="GO:0009977">
    <property type="term" value="F:proton motive force dependent protein transmembrane transporter activity"/>
    <property type="evidence" value="ECO:0007669"/>
    <property type="project" value="TreeGrafter"/>
</dbReference>
<evidence type="ECO:0000256" key="1">
    <source>
        <dbReference type="ARBA" id="ARBA00004141"/>
    </source>
</evidence>
<reference evidence="6 7" key="1">
    <citation type="submission" date="2018-08" db="EMBL/GenBank/DDBJ databases">
        <title>Bacillus jemisoniae sp. nov., Bacillus chryseoplanitiae sp. nov., Bacillus resnikiae sp. nov., and Bacillus frankliniae sp. nov., isolated from Viking spacecraft and associated surfaces.</title>
        <authorList>
            <person name="Seuylemezian A."/>
            <person name="Vaishampayan P."/>
        </authorList>
    </citation>
    <scope>NUCLEOTIDE SEQUENCE [LARGE SCALE GENOMIC DNA]</scope>
    <source>
        <strain evidence="6 7">MA001</strain>
    </source>
</reference>
<dbReference type="PRINTS" id="PR01840">
    <property type="entry name" value="TATCFAMILY"/>
</dbReference>
<feature type="transmembrane region" description="Helical" evidence="5">
    <location>
        <begin position="150"/>
        <end position="176"/>
    </location>
</feature>
<gene>
    <name evidence="5 6" type="primary">tatC</name>
    <name evidence="6" type="ORF">D1953_16790</name>
</gene>
<protein>
    <recommendedName>
        <fullName evidence="5">Sec-independent protein translocase protein TatC</fullName>
    </recommendedName>
</protein>
<evidence type="ECO:0000256" key="3">
    <source>
        <dbReference type="ARBA" id="ARBA00022989"/>
    </source>
</evidence>
<dbReference type="AlphaFoldDB" id="A0A398B5L6"/>
<dbReference type="GO" id="GO:0033281">
    <property type="term" value="C:TAT protein transport complex"/>
    <property type="evidence" value="ECO:0007669"/>
    <property type="project" value="UniProtKB-UniRule"/>
</dbReference>
<dbReference type="NCBIfam" id="TIGR00945">
    <property type="entry name" value="tatC"/>
    <property type="match status" value="1"/>
</dbReference>
<keyword evidence="2 5" id="KW-0812">Transmembrane</keyword>
<comment type="similarity">
    <text evidence="5">Belongs to the TatC family.</text>
</comment>
<evidence type="ECO:0000256" key="4">
    <source>
        <dbReference type="ARBA" id="ARBA00023136"/>
    </source>
</evidence>